<evidence type="ECO:0000256" key="7">
    <source>
        <dbReference type="ARBA" id="ARBA00049244"/>
    </source>
</evidence>
<dbReference type="InterPro" id="IPR050238">
    <property type="entry name" value="DNA_Rep/Repair_Clamp_Loader"/>
</dbReference>
<reference evidence="9 10" key="1">
    <citation type="submission" date="2014-10" db="EMBL/GenBank/DDBJ databases">
        <title>Genome sequencing of Vibrio sinaloensis T08.</title>
        <authorList>
            <person name="Chan K.-G."/>
            <person name="Mohamad N.I."/>
        </authorList>
    </citation>
    <scope>NUCLEOTIDE SEQUENCE [LARGE SCALE GENOMIC DNA]</scope>
    <source>
        <strain evidence="9 10">T08</strain>
    </source>
</reference>
<dbReference type="Proteomes" id="UP000030451">
    <property type="component" value="Unassembled WGS sequence"/>
</dbReference>
<protein>
    <recommendedName>
        <fullName evidence="2">DNA polymerase III subunit delta'</fullName>
        <ecNumber evidence="1">2.7.7.7</ecNumber>
    </recommendedName>
</protein>
<evidence type="ECO:0000313" key="10">
    <source>
        <dbReference type="Proteomes" id="UP000030451"/>
    </source>
</evidence>
<evidence type="ECO:0000256" key="5">
    <source>
        <dbReference type="ARBA" id="ARBA00022705"/>
    </source>
</evidence>
<dbReference type="SUPFAM" id="SSF52540">
    <property type="entry name" value="P-loop containing nucleoside triphosphate hydrolases"/>
    <property type="match status" value="1"/>
</dbReference>
<dbReference type="Pfam" id="PF13177">
    <property type="entry name" value="DNA_pol3_delta2"/>
    <property type="match status" value="1"/>
</dbReference>
<dbReference type="PANTHER" id="PTHR11669:SF8">
    <property type="entry name" value="DNA POLYMERASE III SUBUNIT DELTA"/>
    <property type="match status" value="1"/>
</dbReference>
<keyword evidence="3 9" id="KW-0808">Transferase</keyword>
<evidence type="ECO:0000313" key="9">
    <source>
        <dbReference type="EMBL" id="KGY08040.1"/>
    </source>
</evidence>
<evidence type="ECO:0000256" key="4">
    <source>
        <dbReference type="ARBA" id="ARBA00022695"/>
    </source>
</evidence>
<dbReference type="GO" id="GO:0003887">
    <property type="term" value="F:DNA-directed DNA polymerase activity"/>
    <property type="evidence" value="ECO:0007669"/>
    <property type="project" value="UniProtKB-KW"/>
</dbReference>
<proteinExistence type="predicted"/>
<comment type="caution">
    <text evidence="9">The sequence shown here is derived from an EMBL/GenBank/DDBJ whole genome shotgun (WGS) entry which is preliminary data.</text>
</comment>
<organism evidence="9 10">
    <name type="scientific">Photobacterium sp. (strain ATCC 43367)</name>
    <dbReference type="NCBI Taxonomy" id="379097"/>
    <lineage>
        <taxon>Bacteria</taxon>
        <taxon>Pseudomonadati</taxon>
        <taxon>Pseudomonadota</taxon>
        <taxon>Gammaproteobacteria</taxon>
        <taxon>Vibrionales</taxon>
        <taxon>Vibrionaceae</taxon>
        <taxon>Vibrio</taxon>
        <taxon>Vibrio oreintalis group</taxon>
    </lineage>
</organism>
<dbReference type="GO" id="GO:0008408">
    <property type="term" value="F:3'-5' exonuclease activity"/>
    <property type="evidence" value="ECO:0007669"/>
    <property type="project" value="InterPro"/>
</dbReference>
<dbReference type="RefSeq" id="WP_038191495.1">
    <property type="nucleotide sequence ID" value="NZ_JRWP01000028.1"/>
</dbReference>
<evidence type="ECO:0000256" key="6">
    <source>
        <dbReference type="ARBA" id="ARBA00022932"/>
    </source>
</evidence>
<feature type="domain" description="DNA polymerase III delta subunit C-terminal" evidence="8">
    <location>
        <begin position="208"/>
        <end position="314"/>
    </location>
</feature>
<keyword evidence="5" id="KW-0235">DNA replication</keyword>
<dbReference type="STRING" id="379097.SE23_19205"/>
<gene>
    <name evidence="9" type="ORF">NM06_13475</name>
</gene>
<dbReference type="NCBIfam" id="TIGR00678">
    <property type="entry name" value="holB"/>
    <property type="match status" value="1"/>
</dbReference>
<dbReference type="InterPro" id="IPR004622">
    <property type="entry name" value="DNA_pol_HolB"/>
</dbReference>
<sequence length="320" mass="36013">MTTLYPWLSELWQEWQASLQNGRFSNAAMLTAKPGLGAEQIVEHFSRAVMCSNYGHEACGFCHSCQLMQSGSHPDYHIVQPEKEGKAISVDQIRQCNRQAQESSQLGGLRLFVIEPADSMNESAANALLKTLEEPSGSCMFLLVTHRSNGLLPTITSRCQQWQVTPPNSEMVTQWTSEQTSRSVPEYAAHLNSNAPLNTLQFVEQDKEQEYLKVEQSLIQVVELLGDSLSLAKALASNPHETLLWMWYLLTDAQKIHFSVSMPFFVPGAKRLSELVSYDILYQQTKALSALIDQLRQHSGLNSELLILDWLFRFNGETCS</sequence>
<evidence type="ECO:0000259" key="8">
    <source>
        <dbReference type="Pfam" id="PF09115"/>
    </source>
</evidence>
<dbReference type="GO" id="GO:0006261">
    <property type="term" value="P:DNA-templated DNA replication"/>
    <property type="evidence" value="ECO:0007669"/>
    <property type="project" value="TreeGrafter"/>
</dbReference>
<dbReference type="InterPro" id="IPR015199">
    <property type="entry name" value="DNA_pol_III_delta_C"/>
</dbReference>
<dbReference type="Gene3D" id="3.40.50.300">
    <property type="entry name" value="P-loop containing nucleotide triphosphate hydrolases"/>
    <property type="match status" value="1"/>
</dbReference>
<accession>A0A0A5HUT9</accession>
<keyword evidence="4 9" id="KW-0548">Nucleotidyltransferase</keyword>
<dbReference type="InterPro" id="IPR027417">
    <property type="entry name" value="P-loop_NTPase"/>
</dbReference>
<comment type="catalytic activity">
    <reaction evidence="7">
        <text>DNA(n) + a 2'-deoxyribonucleoside 5'-triphosphate = DNA(n+1) + diphosphate</text>
        <dbReference type="Rhea" id="RHEA:22508"/>
        <dbReference type="Rhea" id="RHEA-COMP:17339"/>
        <dbReference type="Rhea" id="RHEA-COMP:17340"/>
        <dbReference type="ChEBI" id="CHEBI:33019"/>
        <dbReference type="ChEBI" id="CHEBI:61560"/>
        <dbReference type="ChEBI" id="CHEBI:173112"/>
        <dbReference type="EC" id="2.7.7.7"/>
    </reaction>
</comment>
<dbReference type="Gene3D" id="1.20.272.10">
    <property type="match status" value="1"/>
</dbReference>
<dbReference type="Pfam" id="PF09115">
    <property type="entry name" value="DNApol3-delta_C"/>
    <property type="match status" value="1"/>
</dbReference>
<dbReference type="SUPFAM" id="SSF48019">
    <property type="entry name" value="post-AAA+ oligomerization domain-like"/>
    <property type="match status" value="1"/>
</dbReference>
<dbReference type="EMBL" id="JRWP01000028">
    <property type="protein sequence ID" value="KGY08040.1"/>
    <property type="molecule type" value="Genomic_DNA"/>
</dbReference>
<dbReference type="InterPro" id="IPR008921">
    <property type="entry name" value="DNA_pol3_clamp-load_cplx_C"/>
</dbReference>
<evidence type="ECO:0000256" key="2">
    <source>
        <dbReference type="ARBA" id="ARBA00014363"/>
    </source>
</evidence>
<dbReference type="PANTHER" id="PTHR11669">
    <property type="entry name" value="REPLICATION FACTOR C / DNA POLYMERASE III GAMMA-TAU SUBUNIT"/>
    <property type="match status" value="1"/>
</dbReference>
<name>A0A0A5HUT9_PHOS4</name>
<dbReference type="AlphaFoldDB" id="A0A0A5HUT9"/>
<dbReference type="GO" id="GO:0003677">
    <property type="term" value="F:DNA binding"/>
    <property type="evidence" value="ECO:0007669"/>
    <property type="project" value="InterPro"/>
</dbReference>
<evidence type="ECO:0000256" key="3">
    <source>
        <dbReference type="ARBA" id="ARBA00022679"/>
    </source>
</evidence>
<dbReference type="EC" id="2.7.7.7" evidence="1"/>
<evidence type="ECO:0000256" key="1">
    <source>
        <dbReference type="ARBA" id="ARBA00012417"/>
    </source>
</evidence>
<dbReference type="GO" id="GO:0009360">
    <property type="term" value="C:DNA polymerase III complex"/>
    <property type="evidence" value="ECO:0007669"/>
    <property type="project" value="InterPro"/>
</dbReference>
<keyword evidence="6" id="KW-0239">DNA-directed DNA polymerase</keyword>
<dbReference type="OrthoDB" id="9811073at2"/>